<organism evidence="1 3">
    <name type="scientific">Rhodococcus rhodnii</name>
    <dbReference type="NCBI Taxonomy" id="38312"/>
    <lineage>
        <taxon>Bacteria</taxon>
        <taxon>Bacillati</taxon>
        <taxon>Actinomycetota</taxon>
        <taxon>Actinomycetes</taxon>
        <taxon>Mycobacteriales</taxon>
        <taxon>Nocardiaceae</taxon>
        <taxon>Rhodococcus</taxon>
    </lineage>
</organism>
<dbReference type="Proteomes" id="UP000471120">
    <property type="component" value="Unassembled WGS sequence"/>
</dbReference>
<protein>
    <submittedName>
        <fullName evidence="1">Uncharacterized protein</fullName>
    </submittedName>
</protein>
<dbReference type="EMBL" id="QRCM01000001">
    <property type="protein sequence ID" value="TXG90651.1"/>
    <property type="molecule type" value="Genomic_DNA"/>
</dbReference>
<evidence type="ECO:0000313" key="2">
    <source>
        <dbReference type="EMBL" id="TXG90651.1"/>
    </source>
</evidence>
<dbReference type="EMBL" id="QRCM01000001">
    <property type="protein sequence ID" value="TXG90275.1"/>
    <property type="molecule type" value="Genomic_DNA"/>
</dbReference>
<evidence type="ECO:0000313" key="1">
    <source>
        <dbReference type="EMBL" id="TXG90275.1"/>
    </source>
</evidence>
<accession>A0A6P2CCK3</accession>
<sequence>MDRLNHPHEDEVAITHLDVLVERAERNGISARDLTAPEGLKLGRHTLPWVGALKSSGIRNRPGEGSRAYRLYFAETTLSHRSLLAAKLSWKCTSWADDKTKKHQTHEVKDAVGITERYCREQGCDCRRIVTSP</sequence>
<proteinExistence type="predicted"/>
<reference evidence="1 3" key="1">
    <citation type="submission" date="2018-07" db="EMBL/GenBank/DDBJ databases">
        <title>Genome sequence of Rhodococcus rhodnii ATCC 35071 from Rhodnius prolixus.</title>
        <authorList>
            <person name="Patel V."/>
            <person name="Vogel K.J."/>
        </authorList>
    </citation>
    <scope>NUCLEOTIDE SEQUENCE [LARGE SCALE GENOMIC DNA]</scope>
    <source>
        <strain evidence="1 3">ATCC 35071</strain>
    </source>
</reference>
<evidence type="ECO:0000313" key="3">
    <source>
        <dbReference type="Proteomes" id="UP000471120"/>
    </source>
</evidence>
<dbReference type="AlphaFoldDB" id="A0A6P2CCK3"/>
<gene>
    <name evidence="1" type="ORF">DW322_08635</name>
    <name evidence="2" type="ORF">DW322_11060</name>
</gene>
<name>A0A6P2CCK3_9NOCA</name>
<comment type="caution">
    <text evidence="1">The sequence shown here is derived from an EMBL/GenBank/DDBJ whole genome shotgun (WGS) entry which is preliminary data.</text>
</comment>